<reference evidence="4" key="1">
    <citation type="journal article" date="2019" name="Genome Announc.">
        <title>Draft Genome Sequence of Pseudoalteromonas piscicida Strain 36Y ROTHPW, an Hypersaline Seawater Isolate from the South Coast of Sonora, Mexico.</title>
        <authorList>
            <person name="Sanchez-Diaz R."/>
            <person name="Molina-Garza Z.J."/>
            <person name="Cruz-Suarez L.E."/>
            <person name="Selvin J."/>
            <person name="Kiran G.S."/>
            <person name="Ibarra-Gamez J.C."/>
            <person name="Gomez-Gil B."/>
            <person name="Galaviz-Silva L."/>
        </authorList>
    </citation>
    <scope>NUCLEOTIDE SEQUENCE [LARGE SCALE GENOMIC DNA]</scope>
    <source>
        <strain evidence="4">36Y_RITHPW</strain>
    </source>
</reference>
<dbReference type="PANTHER" id="PTHR48107">
    <property type="entry name" value="NADPH-DEPENDENT ALDEHYDE REDUCTASE-LIKE PROTEIN, CHLOROPLASTIC-RELATED"/>
    <property type="match status" value="1"/>
</dbReference>
<dbReference type="Gene3D" id="3.40.50.720">
    <property type="entry name" value="NAD(P)-binding Rossmann-like Domain"/>
    <property type="match status" value="1"/>
</dbReference>
<dbReference type="FunFam" id="3.40.50.720:FF:000084">
    <property type="entry name" value="Short-chain dehydrogenase reductase"/>
    <property type="match status" value="1"/>
</dbReference>
<dbReference type="OrthoDB" id="20590at2"/>
<dbReference type="EMBL" id="NKHF01000029">
    <property type="protein sequence ID" value="PCK32446.1"/>
    <property type="molecule type" value="Genomic_DNA"/>
</dbReference>
<dbReference type="SUPFAM" id="SSF51735">
    <property type="entry name" value="NAD(P)-binding Rossmann-fold domains"/>
    <property type="match status" value="1"/>
</dbReference>
<dbReference type="PRINTS" id="PR00081">
    <property type="entry name" value="GDHRDH"/>
</dbReference>
<sequence length="251" mass="27100">MSKQLTGKVAFVTGSSKNMGKSFAIAIAEQGADLVIHYHSVHSKPQAIETQREVEALGVKATLVHGDISNKAQVMNIFEHIISEFGGVDIVINNAGAISKKPFVEYTESDFDALFGINCKGAFFVMQAAAKHIRDNGRIINMATSLLAAFTWGYALYAGSKAPLEQFTKALAKEIGHRGVTVNTIAPGAIDTDFFHGEENPQTVDYLKSASVMNRLGQIDDVIPAVVYLASEASRWTTGQTLFINGGFVTR</sequence>
<dbReference type="Proteomes" id="UP000228621">
    <property type="component" value="Unassembled WGS sequence"/>
</dbReference>
<comment type="caution">
    <text evidence="3">The sequence shown here is derived from an EMBL/GenBank/DDBJ whole genome shotgun (WGS) entry which is preliminary data.</text>
</comment>
<evidence type="ECO:0000313" key="3">
    <source>
        <dbReference type="EMBL" id="PCK32446.1"/>
    </source>
</evidence>
<proteinExistence type="inferred from homology"/>
<dbReference type="AlphaFoldDB" id="A0A2A5JSS4"/>
<keyword evidence="2" id="KW-0560">Oxidoreductase</keyword>
<dbReference type="InterPro" id="IPR002347">
    <property type="entry name" value="SDR_fam"/>
</dbReference>
<organism evidence="3 4">
    <name type="scientific">Pseudoalteromonas piscicida</name>
    <dbReference type="NCBI Taxonomy" id="43662"/>
    <lineage>
        <taxon>Bacteria</taxon>
        <taxon>Pseudomonadati</taxon>
        <taxon>Pseudomonadota</taxon>
        <taxon>Gammaproteobacteria</taxon>
        <taxon>Alteromonadales</taxon>
        <taxon>Pseudoalteromonadaceae</taxon>
        <taxon>Pseudoalteromonas</taxon>
    </lineage>
</organism>
<comment type="similarity">
    <text evidence="1">Belongs to the short-chain dehydrogenases/reductases (SDR) family.</text>
</comment>
<evidence type="ECO:0000256" key="2">
    <source>
        <dbReference type="ARBA" id="ARBA00023002"/>
    </source>
</evidence>
<keyword evidence="4" id="KW-1185">Reference proteome</keyword>
<name>A0A2A5JSS4_PSEO7</name>
<dbReference type="Pfam" id="PF13561">
    <property type="entry name" value="adh_short_C2"/>
    <property type="match status" value="1"/>
</dbReference>
<evidence type="ECO:0000256" key="1">
    <source>
        <dbReference type="ARBA" id="ARBA00006484"/>
    </source>
</evidence>
<protein>
    <submittedName>
        <fullName evidence="3">Short-chain dehydrogenase</fullName>
    </submittedName>
</protein>
<dbReference type="RefSeq" id="WP_099641369.1">
    <property type="nucleotide sequence ID" value="NZ_NKHF01000029.1"/>
</dbReference>
<accession>A0A2A5JSS4</accession>
<evidence type="ECO:0000313" key="4">
    <source>
        <dbReference type="Proteomes" id="UP000228621"/>
    </source>
</evidence>
<dbReference type="InterPro" id="IPR036291">
    <property type="entry name" value="NAD(P)-bd_dom_sf"/>
</dbReference>
<dbReference type="PRINTS" id="PR00080">
    <property type="entry name" value="SDRFAMILY"/>
</dbReference>
<gene>
    <name evidence="3" type="ORF">CEX98_06885</name>
</gene>
<dbReference type="PANTHER" id="PTHR48107:SF7">
    <property type="entry name" value="RE15974P"/>
    <property type="match status" value="1"/>
</dbReference>
<dbReference type="GO" id="GO:0016614">
    <property type="term" value="F:oxidoreductase activity, acting on CH-OH group of donors"/>
    <property type="evidence" value="ECO:0007669"/>
    <property type="project" value="UniProtKB-ARBA"/>
</dbReference>